<keyword evidence="3" id="KW-0349">Heme</keyword>
<evidence type="ECO:0000256" key="5">
    <source>
        <dbReference type="ARBA" id="ARBA00023002"/>
    </source>
</evidence>
<dbReference type="OrthoDB" id="3646100at2759"/>
<dbReference type="GO" id="GO:0046872">
    <property type="term" value="F:metal ion binding"/>
    <property type="evidence" value="ECO:0007669"/>
    <property type="project" value="UniProtKB-KW"/>
</dbReference>
<sequence length="471" mass="50619">MKTSSLVTTGILVIASADAFAHYANALKRSGKLSSEDAAKLDAIERDPRAAEDIILEEQGRSEQYPRRDPNAATSSSGSLLDLLPLGGGLLNGILQPLSGALEAIDIPTPQPFGLKKIPGDEPNHQFQKPGPTDVRGMCPTLNALANHGYISRDGISSFAEVANACQTGFGLGYDVSVLLSAFALAAGGDLISGKYSIGGQDDRVPNTLGLAPGLDSHGVFEIDTSITRQDTHWGNNANFINDRWLQYVALADKHGGQFNFDANVEDASNRYDTSRKYNPSFLAGFLWFFVTHVERVFVFSLLPNGTNEGVADYANVAPFFLNETFPPNWYRRATPWNAVQNFGTAAEMFLAAPRELGANVGTGNFIPLGANLTAQTPEDITCFITMNLLDLIPAQLQQPALLGNQDLFQAFWKGVVWPFFVNDGHYNCPIQEFTGPSQSAGVKGNVYSASGSPVNGKYDGLGYIAPDGLS</sequence>
<evidence type="ECO:0000256" key="3">
    <source>
        <dbReference type="ARBA" id="ARBA00022617"/>
    </source>
</evidence>
<organism evidence="10 11">
    <name type="scientific">Zasmidium cellare ATCC 36951</name>
    <dbReference type="NCBI Taxonomy" id="1080233"/>
    <lineage>
        <taxon>Eukaryota</taxon>
        <taxon>Fungi</taxon>
        <taxon>Dikarya</taxon>
        <taxon>Ascomycota</taxon>
        <taxon>Pezizomycotina</taxon>
        <taxon>Dothideomycetes</taxon>
        <taxon>Dothideomycetidae</taxon>
        <taxon>Mycosphaerellales</taxon>
        <taxon>Mycosphaerellaceae</taxon>
        <taxon>Zasmidium</taxon>
    </lineage>
</organism>
<keyword evidence="6" id="KW-0408">Iron</keyword>
<evidence type="ECO:0000259" key="9">
    <source>
        <dbReference type="PROSITE" id="PS51405"/>
    </source>
</evidence>
<feature type="compositionally biased region" description="Basic and acidic residues" evidence="8">
    <location>
        <begin position="56"/>
        <end position="70"/>
    </location>
</feature>
<evidence type="ECO:0000256" key="1">
    <source>
        <dbReference type="ARBA" id="ARBA00001970"/>
    </source>
</evidence>
<gene>
    <name evidence="10" type="ORF">M409DRAFT_48753</name>
</gene>
<feature type="region of interest" description="Disordered" evidence="8">
    <location>
        <begin position="56"/>
        <end position="77"/>
    </location>
</feature>
<dbReference type="GO" id="GO:0004601">
    <property type="term" value="F:peroxidase activity"/>
    <property type="evidence" value="ECO:0007669"/>
    <property type="project" value="UniProtKB-KW"/>
</dbReference>
<comment type="cofactor">
    <cofactor evidence="1">
        <name>heme b</name>
        <dbReference type="ChEBI" id="CHEBI:60344"/>
    </cofactor>
</comment>
<reference evidence="10" key="1">
    <citation type="journal article" date="2020" name="Stud. Mycol.">
        <title>101 Dothideomycetes genomes: a test case for predicting lifestyles and emergence of pathogens.</title>
        <authorList>
            <person name="Haridas S."/>
            <person name="Albert R."/>
            <person name="Binder M."/>
            <person name="Bloem J."/>
            <person name="Labutti K."/>
            <person name="Salamov A."/>
            <person name="Andreopoulos B."/>
            <person name="Baker S."/>
            <person name="Barry K."/>
            <person name="Bills G."/>
            <person name="Bluhm B."/>
            <person name="Cannon C."/>
            <person name="Castanera R."/>
            <person name="Culley D."/>
            <person name="Daum C."/>
            <person name="Ezra D."/>
            <person name="Gonzalez J."/>
            <person name="Henrissat B."/>
            <person name="Kuo A."/>
            <person name="Liang C."/>
            <person name="Lipzen A."/>
            <person name="Lutzoni F."/>
            <person name="Magnuson J."/>
            <person name="Mondo S."/>
            <person name="Nolan M."/>
            <person name="Ohm R."/>
            <person name="Pangilinan J."/>
            <person name="Park H.-J."/>
            <person name="Ramirez L."/>
            <person name="Alfaro M."/>
            <person name="Sun H."/>
            <person name="Tritt A."/>
            <person name="Yoshinaga Y."/>
            <person name="Zwiers L.-H."/>
            <person name="Turgeon B."/>
            <person name="Goodwin S."/>
            <person name="Spatafora J."/>
            <person name="Crous P."/>
            <person name="Grigoriev I."/>
        </authorList>
    </citation>
    <scope>NUCLEOTIDE SEQUENCE</scope>
    <source>
        <strain evidence="10">ATCC 36951</strain>
    </source>
</reference>
<dbReference type="AlphaFoldDB" id="A0A6A6D3Y6"/>
<dbReference type="Pfam" id="PF01328">
    <property type="entry name" value="Peroxidase_2"/>
    <property type="match status" value="1"/>
</dbReference>
<evidence type="ECO:0000313" key="11">
    <source>
        <dbReference type="Proteomes" id="UP000799537"/>
    </source>
</evidence>
<dbReference type="InterPro" id="IPR036851">
    <property type="entry name" value="Chloroperoxidase-like_sf"/>
</dbReference>
<comment type="similarity">
    <text evidence="7">Belongs to the chloroperoxidase family.</text>
</comment>
<keyword evidence="4" id="KW-0479">Metal-binding</keyword>
<evidence type="ECO:0000256" key="7">
    <source>
        <dbReference type="ARBA" id="ARBA00025795"/>
    </source>
</evidence>
<dbReference type="InterPro" id="IPR000028">
    <property type="entry name" value="Chloroperoxidase"/>
</dbReference>
<dbReference type="PANTHER" id="PTHR33577">
    <property type="entry name" value="STERIGMATOCYSTIN BIOSYNTHESIS PEROXIDASE STCC-RELATED"/>
    <property type="match status" value="1"/>
</dbReference>
<dbReference type="EMBL" id="ML993579">
    <property type="protein sequence ID" value="KAF2173833.1"/>
    <property type="molecule type" value="Genomic_DNA"/>
</dbReference>
<evidence type="ECO:0000256" key="2">
    <source>
        <dbReference type="ARBA" id="ARBA00022559"/>
    </source>
</evidence>
<protein>
    <recommendedName>
        <fullName evidence="9">Heme haloperoxidase family profile domain-containing protein</fullName>
    </recommendedName>
</protein>
<evidence type="ECO:0000256" key="8">
    <source>
        <dbReference type="SAM" id="MobiDB-lite"/>
    </source>
</evidence>
<keyword evidence="11" id="KW-1185">Reference proteome</keyword>
<keyword evidence="2" id="KW-0575">Peroxidase</keyword>
<proteinExistence type="inferred from homology"/>
<dbReference type="GeneID" id="54564304"/>
<feature type="domain" description="Heme haloperoxidase family profile" evidence="9">
    <location>
        <begin position="123"/>
        <end position="359"/>
    </location>
</feature>
<dbReference type="RefSeq" id="XP_033674722.1">
    <property type="nucleotide sequence ID" value="XM_033811032.1"/>
</dbReference>
<dbReference type="PANTHER" id="PTHR33577:SF15">
    <property type="entry name" value="HEME HALOPEROXIDASE FAMILY PROFILE DOMAIN-CONTAINING PROTEIN"/>
    <property type="match status" value="1"/>
</dbReference>
<evidence type="ECO:0000256" key="6">
    <source>
        <dbReference type="ARBA" id="ARBA00023004"/>
    </source>
</evidence>
<accession>A0A6A6D3Y6</accession>
<keyword evidence="5" id="KW-0560">Oxidoreductase</keyword>
<evidence type="ECO:0000256" key="4">
    <source>
        <dbReference type="ARBA" id="ARBA00022723"/>
    </source>
</evidence>
<dbReference type="SUPFAM" id="SSF47571">
    <property type="entry name" value="Cloroperoxidase"/>
    <property type="match status" value="1"/>
</dbReference>
<evidence type="ECO:0000313" key="10">
    <source>
        <dbReference type="EMBL" id="KAF2173833.1"/>
    </source>
</evidence>
<dbReference type="PROSITE" id="PS51405">
    <property type="entry name" value="HEME_HALOPEROXIDASE"/>
    <property type="match status" value="1"/>
</dbReference>
<name>A0A6A6D3Y6_ZASCE</name>
<dbReference type="Proteomes" id="UP000799537">
    <property type="component" value="Unassembled WGS sequence"/>
</dbReference>
<dbReference type="Gene3D" id="1.10.489.10">
    <property type="entry name" value="Chloroperoxidase-like"/>
    <property type="match status" value="1"/>
</dbReference>